<evidence type="ECO:0000256" key="4">
    <source>
        <dbReference type="ARBA" id="ARBA00022989"/>
    </source>
</evidence>
<dbReference type="AlphaFoldDB" id="A0A6G7VPZ1"/>
<feature type="transmembrane region" description="Helical" evidence="6">
    <location>
        <begin position="195"/>
        <end position="216"/>
    </location>
</feature>
<evidence type="ECO:0000256" key="5">
    <source>
        <dbReference type="ARBA" id="ARBA00023136"/>
    </source>
</evidence>
<feature type="domain" description="EamA" evidence="7">
    <location>
        <begin position="141"/>
        <end position="268"/>
    </location>
</feature>
<evidence type="ECO:0000256" key="2">
    <source>
        <dbReference type="ARBA" id="ARBA00022475"/>
    </source>
</evidence>
<feature type="transmembrane region" description="Helical" evidence="6">
    <location>
        <begin position="118"/>
        <end position="135"/>
    </location>
</feature>
<gene>
    <name evidence="8" type="ORF">G8E03_14945</name>
</gene>
<keyword evidence="2" id="KW-1003">Cell membrane</keyword>
<feature type="transmembrane region" description="Helical" evidence="6">
    <location>
        <begin position="228"/>
        <end position="247"/>
    </location>
</feature>
<feature type="transmembrane region" description="Helical" evidence="6">
    <location>
        <begin position="253"/>
        <end position="271"/>
    </location>
</feature>
<evidence type="ECO:0000259" key="7">
    <source>
        <dbReference type="Pfam" id="PF00892"/>
    </source>
</evidence>
<dbReference type="KEGG" id="mon:G8E03_14945"/>
<reference evidence="8 9" key="1">
    <citation type="submission" date="2020-03" db="EMBL/GenBank/DDBJ databases">
        <title>Complete genome sequence of Monaibacterium sp. ALG8 with diverse plasmids.</title>
        <authorList>
            <person name="Sun C."/>
        </authorList>
    </citation>
    <scope>NUCLEOTIDE SEQUENCE [LARGE SCALE GENOMIC DNA]</scope>
    <source>
        <strain evidence="8 9">ALG8</strain>
    </source>
</reference>
<dbReference type="InterPro" id="IPR000620">
    <property type="entry name" value="EamA_dom"/>
</dbReference>
<keyword evidence="3 6" id="KW-0812">Transmembrane</keyword>
<dbReference type="SUPFAM" id="SSF103481">
    <property type="entry name" value="Multidrug resistance efflux transporter EmrE"/>
    <property type="match status" value="2"/>
</dbReference>
<dbReference type="GO" id="GO:0005886">
    <property type="term" value="C:plasma membrane"/>
    <property type="evidence" value="ECO:0007669"/>
    <property type="project" value="UniProtKB-SubCell"/>
</dbReference>
<name>A0A6G7VPZ1_9RHOB</name>
<organism evidence="8 9">
    <name type="scientific">Pontivivens nitratireducens</name>
    <dbReference type="NCBI Taxonomy" id="2758038"/>
    <lineage>
        <taxon>Bacteria</taxon>
        <taxon>Pseudomonadati</taxon>
        <taxon>Pseudomonadota</taxon>
        <taxon>Alphaproteobacteria</taxon>
        <taxon>Rhodobacterales</taxon>
        <taxon>Paracoccaceae</taxon>
        <taxon>Pontivivens</taxon>
    </lineage>
</organism>
<comment type="subcellular location">
    <subcellularLocation>
        <location evidence="1">Cell membrane</location>
        <topology evidence="1">Multi-pass membrane protein</topology>
    </subcellularLocation>
</comment>
<dbReference type="InterPro" id="IPR051258">
    <property type="entry name" value="Diverse_Substrate_Transporter"/>
</dbReference>
<feature type="transmembrane region" description="Helical" evidence="6">
    <location>
        <begin position="141"/>
        <end position="159"/>
    </location>
</feature>
<dbReference type="EMBL" id="CP049811">
    <property type="protein sequence ID" value="QIK41946.1"/>
    <property type="molecule type" value="Genomic_DNA"/>
</dbReference>
<evidence type="ECO:0000256" key="3">
    <source>
        <dbReference type="ARBA" id="ARBA00022692"/>
    </source>
</evidence>
<feature type="transmembrane region" description="Helical" evidence="6">
    <location>
        <begin position="33"/>
        <end position="53"/>
    </location>
</feature>
<evidence type="ECO:0000256" key="6">
    <source>
        <dbReference type="SAM" id="Phobius"/>
    </source>
</evidence>
<accession>A0A6G7VPZ1</accession>
<protein>
    <submittedName>
        <fullName evidence="8">DMT family transporter</fullName>
    </submittedName>
</protein>
<dbReference type="RefSeq" id="WP_166193702.1">
    <property type="nucleotide sequence ID" value="NZ_CP049811.1"/>
</dbReference>
<dbReference type="PANTHER" id="PTHR42920">
    <property type="entry name" value="OS03G0707200 PROTEIN-RELATED"/>
    <property type="match status" value="1"/>
</dbReference>
<dbReference type="PANTHER" id="PTHR42920:SF11">
    <property type="entry name" value="INNER MEMBRANE PROTEIN YTFF"/>
    <property type="match status" value="1"/>
</dbReference>
<keyword evidence="5 6" id="KW-0472">Membrane</keyword>
<keyword evidence="4 6" id="KW-1133">Transmembrane helix</keyword>
<evidence type="ECO:0000313" key="8">
    <source>
        <dbReference type="EMBL" id="QIK41946.1"/>
    </source>
</evidence>
<feature type="transmembrane region" description="Helical" evidence="6">
    <location>
        <begin position="171"/>
        <end position="189"/>
    </location>
</feature>
<keyword evidence="9" id="KW-1185">Reference proteome</keyword>
<dbReference type="Pfam" id="PF00892">
    <property type="entry name" value="EamA"/>
    <property type="match status" value="1"/>
</dbReference>
<dbReference type="Proteomes" id="UP000500791">
    <property type="component" value="Chromosome"/>
</dbReference>
<evidence type="ECO:0000256" key="1">
    <source>
        <dbReference type="ARBA" id="ARBA00004651"/>
    </source>
</evidence>
<dbReference type="InterPro" id="IPR037185">
    <property type="entry name" value="EmrE-like"/>
</dbReference>
<proteinExistence type="predicted"/>
<evidence type="ECO:0000313" key="9">
    <source>
        <dbReference type="Proteomes" id="UP000500791"/>
    </source>
</evidence>
<sequence>MRLILTLVTVLIFFAANSVLARAGLVGGGISPAAFTAIRLVSGAVMLAIIVSFQGYRPWAAGSVEGGVTLFVYAAAFSFSYVAIPTGLGALILFGAVQITMFAGAVLKGQRPGPRRWIGSLFGLLGLAVLGAPGAESPPLWAAMAMAISGIAWGLYSLIGAKGGDPTRATAGNFLYAAPLALLAWLLLPGEAPEINGVVLALMSGAITSGLGYILWYGILPRLEASTAALAQLSVPIIALTGGMIFLAEAPDLRFAISALLILGGIAFGLMPRKKLP</sequence>